<dbReference type="Proteomes" id="UP000515164">
    <property type="component" value="Unplaced"/>
</dbReference>
<dbReference type="PROSITE" id="PS50878">
    <property type="entry name" value="RT_POL"/>
    <property type="match status" value="1"/>
</dbReference>
<dbReference type="AlphaFoldDB" id="A0A6P8MZR7"/>
<feature type="domain" description="Reverse transcriptase" evidence="2">
    <location>
        <begin position="1"/>
        <end position="93"/>
    </location>
</feature>
<evidence type="ECO:0000259" key="2">
    <source>
        <dbReference type="PROSITE" id="PS50878"/>
    </source>
</evidence>
<feature type="compositionally biased region" description="Polar residues" evidence="1">
    <location>
        <begin position="123"/>
        <end position="140"/>
    </location>
</feature>
<reference evidence="4" key="1">
    <citation type="submission" date="2025-08" db="UniProtKB">
        <authorList>
            <consortium name="RefSeq"/>
        </authorList>
    </citation>
    <scope>IDENTIFICATION</scope>
    <source>
        <tissue evidence="4">Muscle</tissue>
    </source>
</reference>
<name>A0A6P8MZR7_9HYME</name>
<accession>A0A6P8MZR7</accession>
<dbReference type="KEGG" id="bbif:117209679"/>
<evidence type="ECO:0000256" key="1">
    <source>
        <dbReference type="SAM" id="MobiDB-lite"/>
    </source>
</evidence>
<evidence type="ECO:0000313" key="4">
    <source>
        <dbReference type="RefSeq" id="XP_033307825.1"/>
    </source>
</evidence>
<dbReference type="RefSeq" id="XP_033307825.1">
    <property type="nucleotide sequence ID" value="XM_033451934.1"/>
</dbReference>
<sequence>MPPKSALSCYADDTLVLVWGTAWCRTARLAELAVACVVAEIEGLGLRVSPEKSEAMWFYRKADHGRPPTGYHLRLQGAEIGVGTTMKYLGLTLDSCWTFSAHFERLAPSVEATANALGRPDDQPSQSPSNQEAAQDSGHQGSEGLPHHFGGSSGGALRVSPVRAPTSGFGLGGLCSTDGAPARAGAPGIRVLGAVLPNGDVCLDGGGPSLTYRVTQVLTGHGCFGEYLHRIGKEANARCHHCDASVDSAQHTLEYCPAWAYLIAEIGWDLSPPTILEALLVTVSRKRGCMVHAYAPPPRKYQFPGGFRDYTPISLALVKKAEDRNSVD</sequence>
<dbReference type="InterPro" id="IPR000477">
    <property type="entry name" value="RT_dom"/>
</dbReference>
<protein>
    <submittedName>
        <fullName evidence="4">Uncharacterized protein LOC117209679</fullName>
    </submittedName>
</protein>
<proteinExistence type="predicted"/>
<gene>
    <name evidence="4" type="primary">LOC117209679</name>
</gene>
<keyword evidence="3" id="KW-1185">Reference proteome</keyword>
<organism evidence="3 4">
    <name type="scientific">Bombus bifarius</name>
    <dbReference type="NCBI Taxonomy" id="103933"/>
    <lineage>
        <taxon>Eukaryota</taxon>
        <taxon>Metazoa</taxon>
        <taxon>Ecdysozoa</taxon>
        <taxon>Arthropoda</taxon>
        <taxon>Hexapoda</taxon>
        <taxon>Insecta</taxon>
        <taxon>Pterygota</taxon>
        <taxon>Neoptera</taxon>
        <taxon>Endopterygota</taxon>
        <taxon>Hymenoptera</taxon>
        <taxon>Apocrita</taxon>
        <taxon>Aculeata</taxon>
        <taxon>Apoidea</taxon>
        <taxon>Anthophila</taxon>
        <taxon>Apidae</taxon>
        <taxon>Bombus</taxon>
        <taxon>Pyrobombus</taxon>
    </lineage>
</organism>
<evidence type="ECO:0000313" key="3">
    <source>
        <dbReference type="Proteomes" id="UP000515164"/>
    </source>
</evidence>
<feature type="region of interest" description="Disordered" evidence="1">
    <location>
        <begin position="115"/>
        <end position="157"/>
    </location>
</feature>
<dbReference type="GeneID" id="117209679"/>